<evidence type="ECO:0000256" key="2">
    <source>
        <dbReference type="ARBA" id="ARBA00012438"/>
    </source>
</evidence>
<dbReference type="RefSeq" id="WP_025360702.1">
    <property type="nucleotide sequence ID" value="NZ_BAAABQ010000009.1"/>
</dbReference>
<evidence type="ECO:0000313" key="12">
    <source>
        <dbReference type="EMBL" id="MBA8926144.1"/>
    </source>
</evidence>
<keyword evidence="4" id="KW-0808">Transferase</keyword>
<dbReference type="Pfam" id="PF07730">
    <property type="entry name" value="HisKA_3"/>
    <property type="match status" value="1"/>
</dbReference>
<evidence type="ECO:0000256" key="8">
    <source>
        <dbReference type="ARBA" id="ARBA00023012"/>
    </source>
</evidence>
<dbReference type="CDD" id="cd16917">
    <property type="entry name" value="HATPase_UhpB-NarQ-NarX-like"/>
    <property type="match status" value="1"/>
</dbReference>
<keyword evidence="13" id="KW-1185">Reference proteome</keyword>
<feature type="transmembrane region" description="Helical" evidence="9">
    <location>
        <begin position="160"/>
        <end position="181"/>
    </location>
</feature>
<name>A0ABR6BGY4_9PSEU</name>
<evidence type="ECO:0000256" key="5">
    <source>
        <dbReference type="ARBA" id="ARBA00022741"/>
    </source>
</evidence>
<dbReference type="Gene3D" id="1.20.5.1930">
    <property type="match status" value="1"/>
</dbReference>
<feature type="transmembrane region" description="Helical" evidence="9">
    <location>
        <begin position="130"/>
        <end position="148"/>
    </location>
</feature>
<keyword evidence="7" id="KW-0067">ATP-binding</keyword>
<gene>
    <name evidence="12" type="ORF">BC739_003343</name>
</gene>
<dbReference type="InterPro" id="IPR025828">
    <property type="entry name" value="Put_sensor_dom"/>
</dbReference>
<dbReference type="PANTHER" id="PTHR24421:SF10">
    <property type="entry name" value="NITRATE_NITRITE SENSOR PROTEIN NARQ"/>
    <property type="match status" value="1"/>
</dbReference>
<feature type="transmembrane region" description="Helical" evidence="9">
    <location>
        <begin position="193"/>
        <end position="213"/>
    </location>
</feature>
<feature type="domain" description="Putative sensor" evidence="11">
    <location>
        <begin position="54"/>
        <end position="223"/>
    </location>
</feature>
<keyword evidence="3" id="KW-0597">Phosphoprotein</keyword>
<dbReference type="EMBL" id="JACJID010000002">
    <property type="protein sequence ID" value="MBA8926144.1"/>
    <property type="molecule type" value="Genomic_DNA"/>
</dbReference>
<dbReference type="PANTHER" id="PTHR24421">
    <property type="entry name" value="NITRATE/NITRITE SENSOR PROTEIN NARX-RELATED"/>
    <property type="match status" value="1"/>
</dbReference>
<evidence type="ECO:0000259" key="10">
    <source>
        <dbReference type="Pfam" id="PF07730"/>
    </source>
</evidence>
<evidence type="ECO:0000256" key="7">
    <source>
        <dbReference type="ARBA" id="ARBA00022840"/>
    </source>
</evidence>
<evidence type="ECO:0000256" key="6">
    <source>
        <dbReference type="ARBA" id="ARBA00022777"/>
    </source>
</evidence>
<evidence type="ECO:0000259" key="11">
    <source>
        <dbReference type="Pfam" id="PF13796"/>
    </source>
</evidence>
<comment type="catalytic activity">
    <reaction evidence="1">
        <text>ATP + protein L-histidine = ADP + protein N-phospho-L-histidine.</text>
        <dbReference type="EC" id="2.7.13.3"/>
    </reaction>
</comment>
<feature type="domain" description="Signal transduction histidine kinase subgroup 3 dimerisation and phosphoacceptor" evidence="10">
    <location>
        <begin position="254"/>
        <end position="320"/>
    </location>
</feature>
<keyword evidence="5" id="KW-0547">Nucleotide-binding</keyword>
<accession>A0ABR6BGY4</accession>
<dbReference type="InterPro" id="IPR011712">
    <property type="entry name" value="Sig_transdc_His_kin_sub3_dim/P"/>
</dbReference>
<evidence type="ECO:0000256" key="1">
    <source>
        <dbReference type="ARBA" id="ARBA00000085"/>
    </source>
</evidence>
<proteinExistence type="predicted"/>
<keyword evidence="9" id="KW-1133">Transmembrane helix</keyword>
<comment type="caution">
    <text evidence="12">The sequence shown here is derived from an EMBL/GenBank/DDBJ whole genome shotgun (WGS) entry which is preliminary data.</text>
</comment>
<dbReference type="GO" id="GO:0016301">
    <property type="term" value="F:kinase activity"/>
    <property type="evidence" value="ECO:0007669"/>
    <property type="project" value="UniProtKB-KW"/>
</dbReference>
<dbReference type="EC" id="2.7.13.3" evidence="2"/>
<reference evidence="12 13" key="1">
    <citation type="submission" date="2020-08" db="EMBL/GenBank/DDBJ databases">
        <title>Genomic Encyclopedia of Archaeal and Bacterial Type Strains, Phase II (KMG-II): from individual species to whole genera.</title>
        <authorList>
            <person name="Goeker M."/>
        </authorList>
    </citation>
    <scope>NUCLEOTIDE SEQUENCE [LARGE SCALE GENOMIC DNA]</scope>
    <source>
        <strain evidence="12 13">DSM 43850</strain>
    </source>
</reference>
<keyword evidence="6 12" id="KW-0418">Kinase</keyword>
<dbReference type="SUPFAM" id="SSF55874">
    <property type="entry name" value="ATPase domain of HSP90 chaperone/DNA topoisomerase II/histidine kinase"/>
    <property type="match status" value="1"/>
</dbReference>
<keyword evidence="8" id="KW-0902">Two-component regulatory system</keyword>
<keyword evidence="9" id="KW-0812">Transmembrane</keyword>
<evidence type="ECO:0000313" key="13">
    <source>
        <dbReference type="Proteomes" id="UP000517916"/>
    </source>
</evidence>
<evidence type="ECO:0000256" key="3">
    <source>
        <dbReference type="ARBA" id="ARBA00022553"/>
    </source>
</evidence>
<evidence type="ECO:0000256" key="9">
    <source>
        <dbReference type="SAM" id="Phobius"/>
    </source>
</evidence>
<feature type="transmembrane region" description="Helical" evidence="9">
    <location>
        <begin position="31"/>
        <end position="59"/>
    </location>
</feature>
<dbReference type="Gene3D" id="3.30.565.10">
    <property type="entry name" value="Histidine kinase-like ATPase, C-terminal domain"/>
    <property type="match status" value="1"/>
</dbReference>
<dbReference type="Proteomes" id="UP000517916">
    <property type="component" value="Unassembled WGS sequence"/>
</dbReference>
<dbReference type="InterPro" id="IPR036890">
    <property type="entry name" value="HATPase_C_sf"/>
</dbReference>
<keyword evidence="9" id="KW-0472">Membrane</keyword>
<evidence type="ECO:0000256" key="4">
    <source>
        <dbReference type="ARBA" id="ARBA00022679"/>
    </source>
</evidence>
<dbReference type="Pfam" id="PF13796">
    <property type="entry name" value="Sensor"/>
    <property type="match status" value="1"/>
</dbReference>
<organism evidence="12 13">
    <name type="scientific">Kutzneria viridogrisea</name>
    <dbReference type="NCBI Taxonomy" id="47990"/>
    <lineage>
        <taxon>Bacteria</taxon>
        <taxon>Bacillati</taxon>
        <taxon>Actinomycetota</taxon>
        <taxon>Actinomycetes</taxon>
        <taxon>Pseudonocardiales</taxon>
        <taxon>Pseudonocardiaceae</taxon>
        <taxon>Kutzneria</taxon>
    </lineage>
</organism>
<dbReference type="InterPro" id="IPR050482">
    <property type="entry name" value="Sensor_HK_TwoCompSys"/>
</dbReference>
<sequence>MGDGWFNRVVLRPLVAASTWRAMLHLLGASLWSTATVAVLLTGLLLSVASVPLLFYFIYAIFSVSTVYSGIATALLAALVLLIVPAFVATGYVVDGCTRLESTWYRNVLGVDLPVALRLPTEDMGLWRRFRTMITDALLWRLVLYTVIRWPLALLTATAALAAWVVPLSMVIAGVGYFIAYSVNTQRAPAEGLLSWVLMIVVVPLAPYATRLLTRVHVWLARRFVSRMSAGQLEARVGEVEQRRLDAMDAAEAERRRIERNLHDGAQQQLVALAMMLGRARRKFDTDPEGTRALLDEAHRNAKEAIVELRELTRGLVPPVLTDRGLDAALSALAARSQIPVAVEYDVPARAGRTVESIAYFMISESLANTAKHAHASRACVLVRRTGGVLRVEVRDDGVGGATATPGSGLAGLADRAAGVDGTLAVYSPEGGPTTIIMELPCES</sequence>
<protein>
    <recommendedName>
        <fullName evidence="2">histidine kinase</fullName>
        <ecNumber evidence="2">2.7.13.3</ecNumber>
    </recommendedName>
</protein>
<feature type="transmembrane region" description="Helical" evidence="9">
    <location>
        <begin position="71"/>
        <end position="94"/>
    </location>
</feature>